<dbReference type="Gene3D" id="3.40.570.10">
    <property type="entry name" value="Extracellular Endonuclease, subunit A"/>
    <property type="match status" value="1"/>
</dbReference>
<dbReference type="SUPFAM" id="SSF54060">
    <property type="entry name" value="His-Me finger endonucleases"/>
    <property type="match status" value="1"/>
</dbReference>
<dbReference type="AlphaFoldDB" id="A0ABD1IVL3"/>
<reference evidence="4 5" key="1">
    <citation type="submission" date="2024-09" db="EMBL/GenBank/DDBJ databases">
        <title>A chromosome-level genome assembly of Gray's grenadier anchovy, Coilia grayii.</title>
        <authorList>
            <person name="Fu Z."/>
        </authorList>
    </citation>
    <scope>NUCLEOTIDE SEQUENCE [LARGE SCALE GENOMIC DNA]</scope>
    <source>
        <strain evidence="4">G4</strain>
        <tissue evidence="4">Muscle</tissue>
    </source>
</reference>
<accession>A0ABD1IVL3</accession>
<evidence type="ECO:0000313" key="5">
    <source>
        <dbReference type="Proteomes" id="UP001591681"/>
    </source>
</evidence>
<comment type="caution">
    <text evidence="4">The sequence shown here is derived from an EMBL/GenBank/DDBJ whole genome shotgun (WGS) entry which is preliminary data.</text>
</comment>
<dbReference type="SMART" id="SM00892">
    <property type="entry name" value="Endonuclease_NS"/>
    <property type="match status" value="1"/>
</dbReference>
<evidence type="ECO:0008006" key="6">
    <source>
        <dbReference type="Google" id="ProtNLM"/>
    </source>
</evidence>
<dbReference type="InterPro" id="IPR001604">
    <property type="entry name" value="Endo_G_ENPP1-like_dom"/>
</dbReference>
<dbReference type="Pfam" id="PF01223">
    <property type="entry name" value="Endonuclease_NS"/>
    <property type="match status" value="1"/>
</dbReference>
<feature type="signal peptide" evidence="1">
    <location>
        <begin position="1"/>
        <end position="26"/>
    </location>
</feature>
<dbReference type="PANTHER" id="PTHR21472">
    <property type="entry name" value="ENDONUCLEASE DOMAIN-CONTAINING 1 PROTEIN ENDOD1"/>
    <property type="match status" value="1"/>
</dbReference>
<keyword evidence="1" id="KW-0732">Signal</keyword>
<organism evidence="4 5">
    <name type="scientific">Coilia grayii</name>
    <name type="common">Gray's grenadier anchovy</name>
    <dbReference type="NCBI Taxonomy" id="363190"/>
    <lineage>
        <taxon>Eukaryota</taxon>
        <taxon>Metazoa</taxon>
        <taxon>Chordata</taxon>
        <taxon>Craniata</taxon>
        <taxon>Vertebrata</taxon>
        <taxon>Euteleostomi</taxon>
        <taxon>Actinopterygii</taxon>
        <taxon>Neopterygii</taxon>
        <taxon>Teleostei</taxon>
        <taxon>Clupei</taxon>
        <taxon>Clupeiformes</taxon>
        <taxon>Clupeoidei</taxon>
        <taxon>Engraulidae</taxon>
        <taxon>Coilinae</taxon>
        <taxon>Coilia</taxon>
    </lineage>
</organism>
<dbReference type="InterPro" id="IPR039015">
    <property type="entry name" value="ENDOD1"/>
</dbReference>
<feature type="chain" id="PRO_5044833912" description="Endonuclease domain-containing 1 protein-like" evidence="1">
    <location>
        <begin position="27"/>
        <end position="300"/>
    </location>
</feature>
<feature type="domain" description="ENPP1-3/EXOG-like endonuclease/phosphodiesterase" evidence="2">
    <location>
        <begin position="68"/>
        <end position="288"/>
    </location>
</feature>
<name>A0ABD1IVL3_9TELE</name>
<dbReference type="Proteomes" id="UP001591681">
    <property type="component" value="Unassembled WGS sequence"/>
</dbReference>
<dbReference type="InterPro" id="IPR044929">
    <property type="entry name" value="DNA/RNA_non-sp_Endonuclease_sf"/>
</dbReference>
<protein>
    <recommendedName>
        <fullName evidence="6">Endonuclease domain-containing 1 protein-like</fullName>
    </recommendedName>
</protein>
<feature type="domain" description="DNA/RNA non-specific endonuclease/pyrophosphatase/phosphodiesterase" evidence="3">
    <location>
        <begin position="67"/>
        <end position="285"/>
    </location>
</feature>
<evidence type="ECO:0000259" key="2">
    <source>
        <dbReference type="SMART" id="SM00477"/>
    </source>
</evidence>
<sequence>MRETHTYGALCVAVAGLLMAWSPTVARGAVVSDFNHAERCKDCLYMGTPPRGYLNRGLRRICQRYEDKPRYVTLYDPQKRVPVYSAYTFKRTDGEKTVDMPWMFEPQLSTEKGGSNMEAFPQSVRMHRNFEDTQAVLEDYADVVQYERGLLNPDEHQGDPEDKAATYTLTNVVPQFREFSTGPWAKHKETLRRRLNNYCRGKAYMITGVTTSGHMIRRDNLDRVAVPERMWTAYCCPDFDRNAPYIERYKFPAYAAFGLNDRVNNHMQELSINDLQRLLKNHMDVDKNFQIFYNDCMPES</sequence>
<evidence type="ECO:0000259" key="3">
    <source>
        <dbReference type="SMART" id="SM00892"/>
    </source>
</evidence>
<dbReference type="SMART" id="SM00477">
    <property type="entry name" value="NUC"/>
    <property type="match status" value="1"/>
</dbReference>
<gene>
    <name evidence="4" type="ORF">ACEWY4_024736</name>
</gene>
<dbReference type="EMBL" id="JBHFQA010000022">
    <property type="protein sequence ID" value="KAL2078992.1"/>
    <property type="molecule type" value="Genomic_DNA"/>
</dbReference>
<dbReference type="InterPro" id="IPR020821">
    <property type="entry name" value="ENPP1-3/EXOG-like_nuc-like"/>
</dbReference>
<evidence type="ECO:0000313" key="4">
    <source>
        <dbReference type="EMBL" id="KAL2078992.1"/>
    </source>
</evidence>
<dbReference type="InterPro" id="IPR044925">
    <property type="entry name" value="His-Me_finger_sf"/>
</dbReference>
<dbReference type="PANTHER" id="PTHR21472:SF20">
    <property type="entry name" value="ENDONUCLEASE DOMAIN-CONTAINING 1 PROTEIN-LIKE"/>
    <property type="match status" value="1"/>
</dbReference>
<proteinExistence type="predicted"/>
<keyword evidence="5" id="KW-1185">Reference proteome</keyword>
<evidence type="ECO:0000256" key="1">
    <source>
        <dbReference type="SAM" id="SignalP"/>
    </source>
</evidence>